<keyword evidence="7 10" id="KW-0067">ATP-binding</keyword>
<keyword evidence="6 10" id="KW-0547">Nucleotide-binding</keyword>
<dbReference type="NCBIfam" id="NF000840">
    <property type="entry name" value="PRK00071.1-3"/>
    <property type="match status" value="1"/>
</dbReference>
<dbReference type="CDD" id="cd02165">
    <property type="entry name" value="NMNAT"/>
    <property type="match status" value="1"/>
</dbReference>
<dbReference type="NCBIfam" id="TIGR00482">
    <property type="entry name" value="nicotinate (nicotinamide) nucleotide adenylyltransferase"/>
    <property type="match status" value="1"/>
</dbReference>
<sequence length="208" mass="22885">MARVAVLGGTFDPIHLGHLAAAQGVLHLTGVERVIFLPNRQPPHKQGQPVTPAEHRAAMVRLAIADNPAFSFSDLELRRPGPSYTIETVRVLAAEHPDWEPAFIIGLDSLLAIRTWREWETLLQSVDFFAVTRPGHDLAAARRLLAELGPRLSGRVRLLEIPGVAVASADLRRLAAAGYPLRYLVPDPVARYIAEHRLYLRGESHGDG</sequence>
<dbReference type="UniPathway" id="UPA00253">
    <property type="reaction ID" value="UER00332"/>
</dbReference>
<evidence type="ECO:0000256" key="2">
    <source>
        <dbReference type="ARBA" id="ARBA00005019"/>
    </source>
</evidence>
<evidence type="ECO:0000256" key="3">
    <source>
        <dbReference type="ARBA" id="ARBA00022642"/>
    </source>
</evidence>
<evidence type="ECO:0000256" key="8">
    <source>
        <dbReference type="ARBA" id="ARBA00023027"/>
    </source>
</evidence>
<evidence type="ECO:0000256" key="9">
    <source>
        <dbReference type="ARBA" id="ARBA00048721"/>
    </source>
</evidence>
<dbReference type="GO" id="GO:0009435">
    <property type="term" value="P:NAD+ biosynthetic process"/>
    <property type="evidence" value="ECO:0007669"/>
    <property type="project" value="UniProtKB-UniRule"/>
</dbReference>
<evidence type="ECO:0000256" key="4">
    <source>
        <dbReference type="ARBA" id="ARBA00022679"/>
    </source>
</evidence>
<accession>A0A1Y2T6H7</accession>
<comment type="function">
    <text evidence="1 10">Catalyzes the reversible adenylation of nicotinate mononucleotide (NaMN) to nicotinic acid adenine dinucleotide (NaAD).</text>
</comment>
<dbReference type="GO" id="GO:0004515">
    <property type="term" value="F:nicotinate-nucleotide adenylyltransferase activity"/>
    <property type="evidence" value="ECO:0007669"/>
    <property type="project" value="UniProtKB-UniRule"/>
</dbReference>
<dbReference type="InterPro" id="IPR005248">
    <property type="entry name" value="NadD/NMNAT"/>
</dbReference>
<dbReference type="PANTHER" id="PTHR39321">
    <property type="entry name" value="NICOTINATE-NUCLEOTIDE ADENYLYLTRANSFERASE-RELATED"/>
    <property type="match status" value="1"/>
</dbReference>
<evidence type="ECO:0000259" key="11">
    <source>
        <dbReference type="Pfam" id="PF01467"/>
    </source>
</evidence>
<proteinExistence type="inferred from homology"/>
<name>A0A1Y2T6H7_SYMTR</name>
<dbReference type="InterPro" id="IPR014729">
    <property type="entry name" value="Rossmann-like_a/b/a_fold"/>
</dbReference>
<dbReference type="Pfam" id="PF01467">
    <property type="entry name" value="CTP_transf_like"/>
    <property type="match status" value="1"/>
</dbReference>
<dbReference type="Gene3D" id="3.40.50.620">
    <property type="entry name" value="HUPs"/>
    <property type="match status" value="1"/>
</dbReference>
<dbReference type="EC" id="2.7.7.18" evidence="10"/>
<comment type="catalytic activity">
    <reaction evidence="9 10">
        <text>nicotinate beta-D-ribonucleotide + ATP + H(+) = deamido-NAD(+) + diphosphate</text>
        <dbReference type="Rhea" id="RHEA:22860"/>
        <dbReference type="ChEBI" id="CHEBI:15378"/>
        <dbReference type="ChEBI" id="CHEBI:30616"/>
        <dbReference type="ChEBI" id="CHEBI:33019"/>
        <dbReference type="ChEBI" id="CHEBI:57502"/>
        <dbReference type="ChEBI" id="CHEBI:58437"/>
        <dbReference type="EC" id="2.7.7.18"/>
    </reaction>
</comment>
<keyword evidence="3 10" id="KW-0662">Pyridine nucleotide biosynthesis</keyword>
<dbReference type="NCBIfam" id="TIGR00125">
    <property type="entry name" value="cyt_tran_rel"/>
    <property type="match status" value="1"/>
</dbReference>
<dbReference type="InterPro" id="IPR004821">
    <property type="entry name" value="Cyt_trans-like"/>
</dbReference>
<dbReference type="PANTHER" id="PTHR39321:SF3">
    <property type="entry name" value="PHOSPHOPANTETHEINE ADENYLYLTRANSFERASE"/>
    <property type="match status" value="1"/>
</dbReference>
<feature type="domain" description="Cytidyltransferase-like" evidence="11">
    <location>
        <begin position="6"/>
        <end position="140"/>
    </location>
</feature>
<organism evidence="12 13">
    <name type="scientific">Symbiobacterium thermophilum</name>
    <dbReference type="NCBI Taxonomy" id="2734"/>
    <lineage>
        <taxon>Bacteria</taxon>
        <taxon>Bacillati</taxon>
        <taxon>Bacillota</taxon>
        <taxon>Clostridia</taxon>
        <taxon>Eubacteriales</taxon>
        <taxon>Symbiobacteriaceae</taxon>
        <taxon>Symbiobacterium</taxon>
    </lineage>
</organism>
<evidence type="ECO:0000256" key="10">
    <source>
        <dbReference type="HAMAP-Rule" id="MF_00244"/>
    </source>
</evidence>
<evidence type="ECO:0000256" key="6">
    <source>
        <dbReference type="ARBA" id="ARBA00022741"/>
    </source>
</evidence>
<gene>
    <name evidence="10" type="primary">nadD</name>
    <name evidence="12" type="ORF">A6D92_01895</name>
</gene>
<evidence type="ECO:0000256" key="5">
    <source>
        <dbReference type="ARBA" id="ARBA00022695"/>
    </source>
</evidence>
<dbReference type="AlphaFoldDB" id="A0A1Y2T6H7"/>
<dbReference type="Proteomes" id="UP000194267">
    <property type="component" value="Unassembled WGS sequence"/>
</dbReference>
<comment type="caution">
    <text evidence="12">The sequence shown here is derived from an EMBL/GenBank/DDBJ whole genome shotgun (WGS) entry which is preliminary data.</text>
</comment>
<dbReference type="HAMAP" id="MF_00244">
    <property type="entry name" value="NaMN_adenylyltr"/>
    <property type="match status" value="1"/>
</dbReference>
<keyword evidence="5 10" id="KW-0548">Nucleotidyltransferase</keyword>
<dbReference type="GO" id="GO:0005524">
    <property type="term" value="F:ATP binding"/>
    <property type="evidence" value="ECO:0007669"/>
    <property type="project" value="UniProtKB-KW"/>
</dbReference>
<dbReference type="SUPFAM" id="SSF52374">
    <property type="entry name" value="Nucleotidylyl transferase"/>
    <property type="match status" value="1"/>
</dbReference>
<evidence type="ECO:0000313" key="13">
    <source>
        <dbReference type="Proteomes" id="UP000194267"/>
    </source>
</evidence>
<dbReference type="EMBL" id="LWLV01000095">
    <property type="protein sequence ID" value="OTA42051.1"/>
    <property type="molecule type" value="Genomic_DNA"/>
</dbReference>
<protein>
    <recommendedName>
        <fullName evidence="10">Probable nicotinate-nucleotide adenylyltransferase</fullName>
        <ecNumber evidence="10">2.7.7.18</ecNumber>
    </recommendedName>
    <alternativeName>
        <fullName evidence="10">Deamido-NAD(+) diphosphorylase</fullName>
    </alternativeName>
    <alternativeName>
        <fullName evidence="10">Deamido-NAD(+) pyrophosphorylase</fullName>
    </alternativeName>
    <alternativeName>
        <fullName evidence="10">Nicotinate mononucleotide adenylyltransferase</fullName>
        <shortName evidence="10">NaMN adenylyltransferase</shortName>
    </alternativeName>
</protein>
<comment type="pathway">
    <text evidence="2 10">Cofactor biosynthesis; NAD(+) biosynthesis; deamido-NAD(+) from nicotinate D-ribonucleotide: step 1/1.</text>
</comment>
<evidence type="ECO:0000256" key="1">
    <source>
        <dbReference type="ARBA" id="ARBA00002324"/>
    </source>
</evidence>
<keyword evidence="4 10" id="KW-0808">Transferase</keyword>
<comment type="similarity">
    <text evidence="10">Belongs to the NadD family.</text>
</comment>
<evidence type="ECO:0000313" key="12">
    <source>
        <dbReference type="EMBL" id="OTA42051.1"/>
    </source>
</evidence>
<evidence type="ECO:0000256" key="7">
    <source>
        <dbReference type="ARBA" id="ARBA00022840"/>
    </source>
</evidence>
<keyword evidence="8 10" id="KW-0520">NAD</keyword>
<reference evidence="13" key="1">
    <citation type="submission" date="2016-04" db="EMBL/GenBank/DDBJ databases">
        <authorList>
            <person name="Antunes L.P."/>
            <person name="Martins L.F."/>
            <person name="Pereira R.V."/>
            <person name="Thomas A.M."/>
            <person name="Barbosa D."/>
            <person name="Nascimento L."/>
            <person name="Silva G.M."/>
            <person name="Condomitti G.W."/>
            <person name="Digiampietri L.A."/>
            <person name="Lombardi K.C."/>
            <person name="Ramos P.L."/>
            <person name="Quaggio R.B."/>
            <person name="Oliveira J.C."/>
            <person name="Pascon R.C."/>
            <person name="Cruz J.B."/>
            <person name="Silva A.M."/>
            <person name="Setubal J.C."/>
        </authorList>
    </citation>
    <scope>NUCLEOTIDE SEQUENCE [LARGE SCALE GENOMIC DNA]</scope>
</reference>